<name>A0A646MQM8_ACILW</name>
<proteinExistence type="predicted"/>
<dbReference type="PANTHER" id="PTHR39166:SF1">
    <property type="entry name" value="BLL1166 PROTEIN"/>
    <property type="match status" value="1"/>
</dbReference>
<evidence type="ECO:0000313" key="2">
    <source>
        <dbReference type="Proteomes" id="UP000509126"/>
    </source>
</evidence>
<reference evidence="1 2" key="1">
    <citation type="submission" date="2019-11" db="EMBL/GenBank/DDBJ databases">
        <title>FDA dAtabase for Regulatory Grade micrObial Sequences (FDA-ARGOS): Supporting development and validation of Infectious Disease Dx tests.</title>
        <authorList>
            <person name="Patel R."/>
            <person name="Rucinski S."/>
            <person name="Tallon L."/>
            <person name="Sadzewicz L."/>
            <person name="Vavikolanu K."/>
            <person name="Mehta A."/>
            <person name="Aluvathingal J."/>
            <person name="Nadendla S."/>
            <person name="Nandy P."/>
            <person name="Geyer C."/>
            <person name="Yan Y."/>
            <person name="Sichtig H."/>
        </authorList>
    </citation>
    <scope>NUCLEOTIDE SEQUENCE [LARGE SCALE GENOMIC DNA]</scope>
    <source>
        <strain evidence="1 2">FDAARGOS_557</strain>
    </source>
</reference>
<dbReference type="PANTHER" id="PTHR39166">
    <property type="entry name" value="BLL1166 PROTEIN"/>
    <property type="match status" value="1"/>
</dbReference>
<dbReference type="Pfam" id="PF06042">
    <property type="entry name" value="NTP_transf_6"/>
    <property type="match status" value="1"/>
</dbReference>
<keyword evidence="1" id="KW-0808">Transferase</keyword>
<dbReference type="GO" id="GO:0016740">
    <property type="term" value="F:transferase activity"/>
    <property type="evidence" value="ECO:0007669"/>
    <property type="project" value="UniProtKB-KW"/>
</dbReference>
<dbReference type="InterPro" id="IPR009267">
    <property type="entry name" value="NTP_transf_6"/>
</dbReference>
<gene>
    <name evidence="1" type="ORF">FOB19_01345</name>
</gene>
<organism evidence="1 2">
    <name type="scientific">Acinetobacter lwoffii</name>
    <dbReference type="NCBI Taxonomy" id="28090"/>
    <lineage>
        <taxon>Bacteria</taxon>
        <taxon>Pseudomonadati</taxon>
        <taxon>Pseudomonadota</taxon>
        <taxon>Gammaproteobacteria</taxon>
        <taxon>Moraxellales</taxon>
        <taxon>Moraxellaceae</taxon>
        <taxon>Acinetobacter</taxon>
    </lineage>
</organism>
<dbReference type="Proteomes" id="UP000509126">
    <property type="component" value="Chromosome"/>
</dbReference>
<evidence type="ECO:0000313" key="1">
    <source>
        <dbReference type="EMBL" id="QKU20211.1"/>
    </source>
</evidence>
<sequence>MTPSNDHDQFQQIVRAQPTLMRILHQLAQLHSEAYVAAGVLRHVIWAHLHDWEYEMNHTEVDVIFYDENKQARAIEQQLTDQLKDYFPDICWDVTNQAFVHEWYRTDQNESIEPLTSISHALSLWPETVTALALRLKDDELELIAPFGLADLFELKLRWNPNLVSYAVFEQRMLSKQFLQKWPKLSLIEQ</sequence>
<protein>
    <submittedName>
        <fullName evidence="1">Nucleotidyltransferase family protein</fullName>
    </submittedName>
</protein>
<dbReference type="EMBL" id="CP054803">
    <property type="protein sequence ID" value="QKU20211.1"/>
    <property type="molecule type" value="Genomic_DNA"/>
</dbReference>
<accession>A0A646MQM8</accession>
<dbReference type="RefSeq" id="WP_004728995.1">
    <property type="nucleotide sequence ID" value="NZ_CAYTBE010000062.1"/>
</dbReference>
<dbReference type="AlphaFoldDB" id="A0A646MQM8"/>